<feature type="compositionally biased region" description="Low complexity" evidence="9">
    <location>
        <begin position="365"/>
        <end position="389"/>
    </location>
</feature>
<comment type="subcellular location">
    <subcellularLocation>
        <location evidence="1">Membrane</location>
        <topology evidence="1">Lipid-anchor</topology>
        <topology evidence="1">GPI-anchor</topology>
    </subcellularLocation>
    <subcellularLocation>
        <location evidence="2">Secreted</location>
    </subcellularLocation>
</comment>
<evidence type="ECO:0000313" key="12">
    <source>
        <dbReference type="EMBL" id="OBT92975.1"/>
    </source>
</evidence>
<dbReference type="GeneID" id="28841966"/>
<feature type="domain" description="CFEM" evidence="11">
    <location>
        <begin position="398"/>
        <end position="458"/>
    </location>
</feature>
<feature type="compositionally biased region" description="Polar residues" evidence="9">
    <location>
        <begin position="340"/>
        <end position="354"/>
    </location>
</feature>
<keyword evidence="5" id="KW-0325">Glycoprotein</keyword>
<gene>
    <name evidence="12" type="ORF">VE01_08580</name>
</gene>
<evidence type="ECO:0000256" key="3">
    <source>
        <dbReference type="ARBA" id="ARBA00010031"/>
    </source>
</evidence>
<keyword evidence="5" id="KW-0336">GPI-anchor</keyword>
<keyword evidence="6 10" id="KW-0732">Signal</keyword>
<evidence type="ECO:0000256" key="1">
    <source>
        <dbReference type="ARBA" id="ARBA00004589"/>
    </source>
</evidence>
<reference evidence="12 13" key="1">
    <citation type="submission" date="2016-03" db="EMBL/GenBank/DDBJ databases">
        <title>Comparative genomics of Pseudogymnoascus destructans, the fungus causing white-nose syndrome of bats.</title>
        <authorList>
            <person name="Palmer J.M."/>
            <person name="Drees K.P."/>
            <person name="Foster J.T."/>
            <person name="Lindner D.L."/>
        </authorList>
    </citation>
    <scope>NUCLEOTIDE SEQUENCE [LARGE SCALE GENOMIC DNA]</scope>
    <source>
        <strain evidence="12 13">UAMH 10579</strain>
    </source>
</reference>
<feature type="chain" id="PRO_5008608386" description="CFEM domain-containing protein" evidence="10">
    <location>
        <begin position="22"/>
        <end position="614"/>
    </location>
</feature>
<evidence type="ECO:0000256" key="8">
    <source>
        <dbReference type="ARBA" id="ARBA00023288"/>
    </source>
</evidence>
<keyword evidence="4" id="KW-0964">Secreted</keyword>
<proteinExistence type="inferred from homology"/>
<evidence type="ECO:0000256" key="6">
    <source>
        <dbReference type="ARBA" id="ARBA00022729"/>
    </source>
</evidence>
<feature type="region of interest" description="Disordered" evidence="9">
    <location>
        <begin position="331"/>
        <end position="393"/>
    </location>
</feature>
<evidence type="ECO:0000256" key="9">
    <source>
        <dbReference type="SAM" id="MobiDB-lite"/>
    </source>
</evidence>
<comment type="similarity">
    <text evidence="3">Belongs to the RBT5 family.</text>
</comment>
<reference evidence="13" key="2">
    <citation type="journal article" date="2018" name="Nat. Commun.">
        <title>Extreme sensitivity to ultraviolet light in the fungal pathogen causing white-nose syndrome of bats.</title>
        <authorList>
            <person name="Palmer J.M."/>
            <person name="Drees K.P."/>
            <person name="Foster J.T."/>
            <person name="Lindner D.L."/>
        </authorList>
    </citation>
    <scope>NUCLEOTIDE SEQUENCE [LARGE SCALE GENOMIC DNA]</scope>
    <source>
        <strain evidence="13">UAMH 10579</strain>
    </source>
</reference>
<evidence type="ECO:0000313" key="13">
    <source>
        <dbReference type="Proteomes" id="UP000091956"/>
    </source>
</evidence>
<dbReference type="OrthoDB" id="5431405at2759"/>
<dbReference type="InterPro" id="IPR008427">
    <property type="entry name" value="Extracellular_membr_CFEM_dom"/>
</dbReference>
<dbReference type="Pfam" id="PF05730">
    <property type="entry name" value="CFEM"/>
    <property type="match status" value="1"/>
</dbReference>
<accession>A0A1B8GAV1</accession>
<dbReference type="GO" id="GO:0005576">
    <property type="term" value="C:extracellular region"/>
    <property type="evidence" value="ECO:0007669"/>
    <property type="project" value="UniProtKB-SubCell"/>
</dbReference>
<evidence type="ECO:0000256" key="2">
    <source>
        <dbReference type="ARBA" id="ARBA00004613"/>
    </source>
</evidence>
<dbReference type="AlphaFoldDB" id="A0A1B8GAV1"/>
<dbReference type="GO" id="GO:0098552">
    <property type="term" value="C:side of membrane"/>
    <property type="evidence" value="ECO:0007669"/>
    <property type="project" value="UniProtKB-KW"/>
</dbReference>
<keyword evidence="13" id="KW-1185">Reference proteome</keyword>
<dbReference type="STRING" id="342668.A0A1B8GAV1"/>
<keyword evidence="7" id="KW-1015">Disulfide bond</keyword>
<dbReference type="EMBL" id="KV460259">
    <property type="protein sequence ID" value="OBT92975.1"/>
    <property type="molecule type" value="Genomic_DNA"/>
</dbReference>
<name>A0A1B8GAV1_9PEZI</name>
<feature type="region of interest" description="Disordered" evidence="9">
    <location>
        <begin position="205"/>
        <end position="275"/>
    </location>
</feature>
<dbReference type="RefSeq" id="XP_018126708.1">
    <property type="nucleotide sequence ID" value="XM_018278001.2"/>
</dbReference>
<evidence type="ECO:0000256" key="4">
    <source>
        <dbReference type="ARBA" id="ARBA00022525"/>
    </source>
</evidence>
<evidence type="ECO:0000259" key="11">
    <source>
        <dbReference type="Pfam" id="PF05730"/>
    </source>
</evidence>
<protein>
    <recommendedName>
        <fullName evidence="11">CFEM domain-containing protein</fullName>
    </recommendedName>
</protein>
<dbReference type="Proteomes" id="UP000091956">
    <property type="component" value="Unassembled WGS sequence"/>
</dbReference>
<feature type="signal peptide" evidence="10">
    <location>
        <begin position="1"/>
        <end position="21"/>
    </location>
</feature>
<sequence>MKSQSLATLVAVAASLQGVVATGWNNAPIFSCPGKTPIDKCEPHQWSGFTWGDLNLGSFDHYGGFDFSGGWSCQSSFGGRKRDALLPRTFGSKCITGTTHSDKASCPKIKASTVDKFSITHLQVSVEFDCDLEFHYTLPDNSICKQKSSCKKTGTTVKNTQCGGAKDVTVVYPKPAKGGKKSCSIGIHSIGFDCPNPTATASTVKSTTTAAPTVETTPPATTEAPETTPPVTTDVETPPATETTAVETTEVETPTTTEAPGTTDVETPPATETETEVTLTTIVTDVTVTSCPVTLTHVNSGLTSIETTLTTSTVVLTSTKTFCPKCTRTKPAGPVETGDVPSNTDTVPEPTTTEGAEPVTTDVAEPTTTEGTEPVDTTIAPPQTTATTPGGDSGLPCPPVLPQCIKTWLPAGCKSNSDIACFCPKADFTKNLFECLTSFGATDAEINEAAEFFQGICAPYVPTNPGIITDCPDKGAVETTKPHTGPVTTIVVETTVTVPCEPTGTATETTFTVTTISTQVTVPQVVLTTTNSQVIVVTGPATVEATATAPAPVFTTPAGAVPGFTTSRAGAAAGTGTGGLPQPTQPAFVPGSASKSAVSAGVLGAVMALVALVI</sequence>
<keyword evidence="5" id="KW-0472">Membrane</keyword>
<evidence type="ECO:0000256" key="10">
    <source>
        <dbReference type="SAM" id="SignalP"/>
    </source>
</evidence>
<organism evidence="12 13">
    <name type="scientific">Pseudogymnoascus verrucosus</name>
    <dbReference type="NCBI Taxonomy" id="342668"/>
    <lineage>
        <taxon>Eukaryota</taxon>
        <taxon>Fungi</taxon>
        <taxon>Dikarya</taxon>
        <taxon>Ascomycota</taxon>
        <taxon>Pezizomycotina</taxon>
        <taxon>Leotiomycetes</taxon>
        <taxon>Thelebolales</taxon>
        <taxon>Thelebolaceae</taxon>
        <taxon>Pseudogymnoascus</taxon>
    </lineage>
</organism>
<evidence type="ECO:0000256" key="7">
    <source>
        <dbReference type="ARBA" id="ARBA00023157"/>
    </source>
</evidence>
<keyword evidence="8" id="KW-0449">Lipoprotein</keyword>
<evidence type="ECO:0000256" key="5">
    <source>
        <dbReference type="ARBA" id="ARBA00022622"/>
    </source>
</evidence>